<dbReference type="OrthoDB" id="9944986at2"/>
<accession>A0A540X2I9</accession>
<comment type="caution">
    <text evidence="1">The sequence shown here is derived from an EMBL/GenBank/DDBJ whole genome shotgun (WGS) entry which is preliminary data.</text>
</comment>
<proteinExistence type="predicted"/>
<protein>
    <submittedName>
        <fullName evidence="1">Uncharacterized protein</fullName>
    </submittedName>
</protein>
<dbReference type="Proteomes" id="UP000315369">
    <property type="component" value="Unassembled WGS sequence"/>
</dbReference>
<evidence type="ECO:0000313" key="2">
    <source>
        <dbReference type="Proteomes" id="UP000315369"/>
    </source>
</evidence>
<dbReference type="EMBL" id="VIFM01000056">
    <property type="protein sequence ID" value="TQF14904.1"/>
    <property type="molecule type" value="Genomic_DNA"/>
</dbReference>
<reference evidence="1 2" key="1">
    <citation type="submission" date="2019-06" db="EMBL/GenBank/DDBJ databases">
        <authorList>
            <person name="Livingstone P."/>
            <person name="Whitworth D."/>
        </authorList>
    </citation>
    <scope>NUCLEOTIDE SEQUENCE [LARGE SCALE GENOMIC DNA]</scope>
    <source>
        <strain evidence="1 2">AM401</strain>
    </source>
</reference>
<organism evidence="1 2">
    <name type="scientific">Myxococcus llanfairpwllgwyngyllgogerychwyrndrobwllllantysiliogogogochensis</name>
    <dbReference type="NCBI Taxonomy" id="2590453"/>
    <lineage>
        <taxon>Bacteria</taxon>
        <taxon>Pseudomonadati</taxon>
        <taxon>Myxococcota</taxon>
        <taxon>Myxococcia</taxon>
        <taxon>Myxococcales</taxon>
        <taxon>Cystobacterineae</taxon>
        <taxon>Myxococcaceae</taxon>
        <taxon>Myxococcus</taxon>
    </lineage>
</organism>
<sequence length="152" mass="15579">MLNRLRFRHLIPGVCEARRASHPGPWRWLVGFSLALLAACGAREDLPPPGALGTQGQSVRTCPVAQVSSLSDSCMGSCHLGCGDGFCQAGAETEATCPGDCWCGDGICTAETVNTCPVDCGCPGGLTAACPSSDPSCSRALGDPFAVPILQP</sequence>
<keyword evidence="2" id="KW-1185">Reference proteome</keyword>
<evidence type="ECO:0000313" key="1">
    <source>
        <dbReference type="EMBL" id="TQF14904.1"/>
    </source>
</evidence>
<gene>
    <name evidence="1" type="ORF">FJV41_16495</name>
</gene>
<dbReference type="AlphaFoldDB" id="A0A540X2I9"/>
<name>A0A540X2I9_9BACT</name>
<dbReference type="RefSeq" id="WP_141643447.1">
    <property type="nucleotide sequence ID" value="NZ_VIFM01000056.1"/>
</dbReference>